<keyword evidence="3" id="KW-1185">Reference proteome</keyword>
<dbReference type="EMBL" id="CP069188">
    <property type="protein sequence ID" value="QRV15812.1"/>
    <property type="molecule type" value="Genomic_DNA"/>
</dbReference>
<feature type="compositionally biased region" description="Low complexity" evidence="1">
    <location>
        <begin position="122"/>
        <end position="139"/>
    </location>
</feature>
<protein>
    <submittedName>
        <fullName evidence="2">Winged helix-turn-helix domain-containing protein</fullName>
    </submittedName>
</protein>
<dbReference type="OrthoDB" id="170876at2157"/>
<dbReference type="Proteomes" id="UP000637819">
    <property type="component" value="Chromosome"/>
</dbReference>
<feature type="compositionally biased region" description="Basic and acidic residues" evidence="1">
    <location>
        <begin position="259"/>
        <end position="293"/>
    </location>
</feature>
<gene>
    <name evidence="2" type="ORF">JMJ58_02600</name>
</gene>
<dbReference type="AlphaFoldDB" id="A0A8T8E2T8"/>
<dbReference type="KEGG" id="hsal:JMJ58_02600"/>
<evidence type="ECO:0000313" key="3">
    <source>
        <dbReference type="Proteomes" id="UP000637819"/>
    </source>
</evidence>
<dbReference type="Pfam" id="PF13412">
    <property type="entry name" value="HTH_24"/>
    <property type="match status" value="1"/>
</dbReference>
<proteinExistence type="predicted"/>
<organism evidence="2 3">
    <name type="scientific">Haloterrigena salifodinae</name>
    <dbReference type="NCBI Taxonomy" id="2675099"/>
    <lineage>
        <taxon>Archaea</taxon>
        <taxon>Methanobacteriati</taxon>
        <taxon>Methanobacteriota</taxon>
        <taxon>Stenosarchaea group</taxon>
        <taxon>Halobacteria</taxon>
        <taxon>Halobacteriales</taxon>
        <taxon>Natrialbaceae</taxon>
        <taxon>Haloterrigena</taxon>
    </lineage>
</organism>
<feature type="compositionally biased region" description="Acidic residues" evidence="1">
    <location>
        <begin position="237"/>
        <end position="251"/>
    </location>
</feature>
<sequence>MGETTDSNATLDIEQNAPRAIIHKQILDHAEANPDESMEAIADAVSGATTSTVERVLEEYGDPAAGSASEPVPTADAEPNGVEKAMTDAESVDTEPLGDDTAPLTNETEVDERPSDPDVTVTDGGAASETATAAVTADSTTEEPEPTDRNAARDGEPELPIDRSTLTEKQRETLRAIYDHPDATQAELADRLGVSSPTISQRVNSIDGFDWADRNALVAPLFESDGEEDKRMPHADDSDDGPDSSERDGDDGSAGGATDESRDESSDRTRRRTDSSASRSERAPADAIDRADADAQLAELTDCVDELADQLAAVERELEDRERGTTSREGGAESSVLADPELAHKIVHACVHSDRISEEEELRLLRDVTAAGAATRRDGNSTNSV</sequence>
<accession>A0A8T8E2T8</accession>
<dbReference type="InterPro" id="IPR036390">
    <property type="entry name" value="WH_DNA-bd_sf"/>
</dbReference>
<evidence type="ECO:0000313" key="2">
    <source>
        <dbReference type="EMBL" id="QRV15812.1"/>
    </source>
</evidence>
<dbReference type="Gene3D" id="1.10.10.10">
    <property type="entry name" value="Winged helix-like DNA-binding domain superfamily/Winged helix DNA-binding domain"/>
    <property type="match status" value="1"/>
</dbReference>
<feature type="region of interest" description="Disordered" evidence="1">
    <location>
        <begin position="52"/>
        <end position="168"/>
    </location>
</feature>
<evidence type="ECO:0000256" key="1">
    <source>
        <dbReference type="SAM" id="MobiDB-lite"/>
    </source>
</evidence>
<dbReference type="SUPFAM" id="SSF46785">
    <property type="entry name" value="Winged helix' DNA-binding domain"/>
    <property type="match status" value="1"/>
</dbReference>
<name>A0A8T8E2T8_9EURY</name>
<feature type="region of interest" description="Disordered" evidence="1">
    <location>
        <begin position="220"/>
        <end position="293"/>
    </location>
</feature>
<feature type="region of interest" description="Disordered" evidence="1">
    <location>
        <begin position="315"/>
        <end position="339"/>
    </location>
</feature>
<reference evidence="2 3" key="1">
    <citation type="submission" date="2021-01" db="EMBL/GenBank/DDBJ databases">
        <title>Genome Sequence and Methylation Pattern of Haloterrigena salifodinae BOL5-1, An Extremely Halophilic Archaeon from a Bolivian Salt Mine.</title>
        <authorList>
            <person name="DasSarma P."/>
            <person name="Anton B.P."/>
            <person name="DasSarma S.L."/>
            <person name="von Ehrenheim H.A.L."/>
            <person name="Martinez F.L."/>
            <person name="Guzman D."/>
            <person name="Roberts R.J."/>
            <person name="DasSarma S."/>
        </authorList>
    </citation>
    <scope>NUCLEOTIDE SEQUENCE [LARGE SCALE GENOMIC DNA]</scope>
    <source>
        <strain evidence="2 3">BOL5-1</strain>
    </source>
</reference>
<dbReference type="InterPro" id="IPR036388">
    <property type="entry name" value="WH-like_DNA-bd_sf"/>
</dbReference>
<feature type="compositionally biased region" description="Basic and acidic residues" evidence="1">
    <location>
        <begin position="315"/>
        <end position="326"/>
    </location>
</feature>
<feature type="compositionally biased region" description="Basic and acidic residues" evidence="1">
    <location>
        <begin position="146"/>
        <end position="156"/>
    </location>
</feature>
<dbReference type="RefSeq" id="WP_204748245.1">
    <property type="nucleotide sequence ID" value="NZ_CP069188.1"/>
</dbReference>
<dbReference type="GeneID" id="62873978"/>